<dbReference type="RefSeq" id="WP_112112810.1">
    <property type="nucleotide sequence ID" value="NZ_QLSZ01000004.1"/>
</dbReference>
<gene>
    <name evidence="2" type="ORF">CLV55_10476</name>
</gene>
<keyword evidence="1" id="KW-0472">Membrane</keyword>
<keyword evidence="1" id="KW-0812">Transmembrane</keyword>
<feature type="transmembrane region" description="Helical" evidence="1">
    <location>
        <begin position="146"/>
        <end position="165"/>
    </location>
</feature>
<proteinExistence type="predicted"/>
<evidence type="ECO:0000313" key="2">
    <source>
        <dbReference type="EMBL" id="RAR72816.1"/>
    </source>
</evidence>
<dbReference type="OrthoDB" id="672524at2"/>
<sequence>MKTTTDFTFKLLNVLSWIIFIGLAIDTGGYITNTIYMLFFNSNVASRFWRNLDLSDLYNYDLGFFICFTVVLIIVSLLKTILFYQTVSVFHKKKFNLANPFNETIKNFIFKFAFIAFAIGLFSYAGKSFSNWLISQGLQMPALENVKLGGADVWLFMGITLLIFAKIFKKGIELQTENELTV</sequence>
<evidence type="ECO:0000313" key="3">
    <source>
        <dbReference type="Proteomes" id="UP000248840"/>
    </source>
</evidence>
<accession>A0A328YRT7</accession>
<protein>
    <recommendedName>
        <fullName evidence="4">DUF2975 family protein</fullName>
    </recommendedName>
</protein>
<comment type="caution">
    <text evidence="2">The sequence shown here is derived from an EMBL/GenBank/DDBJ whole genome shotgun (WGS) entry which is preliminary data.</text>
</comment>
<feature type="transmembrane region" description="Helical" evidence="1">
    <location>
        <begin position="108"/>
        <end position="126"/>
    </location>
</feature>
<keyword evidence="1" id="KW-1133">Transmembrane helix</keyword>
<dbReference type="Proteomes" id="UP000248840">
    <property type="component" value="Unassembled WGS sequence"/>
</dbReference>
<reference evidence="2 3" key="1">
    <citation type="submission" date="2018-06" db="EMBL/GenBank/DDBJ databases">
        <title>Genomic Encyclopedia of Archaeal and Bacterial Type Strains, Phase II (KMG-II): from individual species to whole genera.</title>
        <authorList>
            <person name="Goeker M."/>
        </authorList>
    </citation>
    <scope>NUCLEOTIDE SEQUENCE [LARGE SCALE GENOMIC DNA]</scope>
    <source>
        <strain evidence="2 3">DSM 25663</strain>
    </source>
</reference>
<feature type="transmembrane region" description="Helical" evidence="1">
    <location>
        <begin position="62"/>
        <end position="87"/>
    </location>
</feature>
<evidence type="ECO:0000256" key="1">
    <source>
        <dbReference type="SAM" id="Phobius"/>
    </source>
</evidence>
<evidence type="ECO:0008006" key="4">
    <source>
        <dbReference type="Google" id="ProtNLM"/>
    </source>
</evidence>
<dbReference type="AlphaFoldDB" id="A0A328YRT7"/>
<organism evidence="2 3">
    <name type="scientific">Flavobacterium aciduliphilum</name>
    <dbReference type="NCBI Taxonomy" id="1101402"/>
    <lineage>
        <taxon>Bacteria</taxon>
        <taxon>Pseudomonadati</taxon>
        <taxon>Bacteroidota</taxon>
        <taxon>Flavobacteriia</taxon>
        <taxon>Flavobacteriales</taxon>
        <taxon>Flavobacteriaceae</taxon>
        <taxon>Flavobacterium</taxon>
    </lineage>
</organism>
<dbReference type="EMBL" id="QLSZ01000004">
    <property type="protein sequence ID" value="RAR72816.1"/>
    <property type="molecule type" value="Genomic_DNA"/>
</dbReference>
<name>A0A328YRT7_9FLAO</name>
<keyword evidence="3" id="KW-1185">Reference proteome</keyword>
<feature type="transmembrane region" description="Helical" evidence="1">
    <location>
        <begin position="12"/>
        <end position="39"/>
    </location>
</feature>